<evidence type="ECO:0000313" key="2">
    <source>
        <dbReference type="Proteomes" id="UP000318681"/>
    </source>
</evidence>
<gene>
    <name evidence="1" type="ORF">FOY91_07555</name>
</gene>
<keyword evidence="2" id="KW-1185">Reference proteome</keyword>
<comment type="caution">
    <text evidence="1">The sequence shown here is derived from an EMBL/GenBank/DDBJ whole genome shotgun (WGS) entry which is preliminary data.</text>
</comment>
<dbReference type="AlphaFoldDB" id="A0A558R7C7"/>
<dbReference type="Proteomes" id="UP000318681">
    <property type="component" value="Unassembled WGS sequence"/>
</dbReference>
<accession>A0A558R7C7</accession>
<reference evidence="1 2" key="1">
    <citation type="submission" date="2019-07" db="EMBL/GenBank/DDBJ databases">
        <title>Sphingomonas solaris sp. nov., isolated from a solar panel from Boston, Massachusetts.</title>
        <authorList>
            <person name="Tanner K."/>
            <person name="Pascual J."/>
            <person name="Mancuso C."/>
            <person name="Pereto J."/>
            <person name="Khalil A."/>
            <person name="Vilanova C."/>
        </authorList>
    </citation>
    <scope>NUCLEOTIDE SEQUENCE [LARGE SCALE GENOMIC DNA]</scope>
    <source>
        <strain evidence="1 2">R4DWN</strain>
    </source>
</reference>
<sequence length="284" mass="31684">MSPTHETGAPASRHIRNLIRSAGAALSGRERARDREVRRNSFDVDDGRAQPWSPIGDGSIGHGLAHREALVRTAEELRRQLWKELPVREIRAARQRRDEAAAELRGYQDGAAAPVGRPATLRQEIERLDVVLARGHNRLQRLDVTVLQATLKFVDFATGRLFPCIETIAESAGCHRNSVVNALRRLSAHGILSWVRRSQKTGNDGEFGPQREQTSNAYYFEHRQRMAPRVWQRFCQLLTMKVRRLGARIAAPAAAKPGALPEVKDPALRKALDRLGALIPNAST</sequence>
<dbReference type="Gene3D" id="1.10.10.10">
    <property type="entry name" value="Winged helix-like DNA-binding domain superfamily/Winged helix DNA-binding domain"/>
    <property type="match status" value="1"/>
</dbReference>
<dbReference type="Pfam" id="PF13730">
    <property type="entry name" value="HTH_36"/>
    <property type="match status" value="1"/>
</dbReference>
<organism evidence="1 2">
    <name type="scientific">Alterirhizorhabdus solaris</name>
    <dbReference type="NCBI Taxonomy" id="2529389"/>
    <lineage>
        <taxon>Bacteria</taxon>
        <taxon>Pseudomonadati</taxon>
        <taxon>Pseudomonadota</taxon>
        <taxon>Alphaproteobacteria</taxon>
        <taxon>Sphingomonadales</taxon>
        <taxon>Rhizorhabdaceae</taxon>
        <taxon>Alterirhizorhabdus</taxon>
    </lineage>
</organism>
<dbReference type="RefSeq" id="WP_145149711.1">
    <property type="nucleotide sequence ID" value="NZ_VNIM01000022.1"/>
</dbReference>
<protein>
    <submittedName>
        <fullName evidence="1">Helix-turn-helix domain-containing protein</fullName>
    </submittedName>
</protein>
<evidence type="ECO:0000313" key="1">
    <source>
        <dbReference type="EMBL" id="TVV75295.1"/>
    </source>
</evidence>
<dbReference type="InterPro" id="IPR036388">
    <property type="entry name" value="WH-like_DNA-bd_sf"/>
</dbReference>
<name>A0A558R7C7_9SPHN</name>
<dbReference type="EMBL" id="VNIM01000022">
    <property type="protein sequence ID" value="TVV75295.1"/>
    <property type="molecule type" value="Genomic_DNA"/>
</dbReference>
<dbReference type="OrthoDB" id="7467461at2"/>
<proteinExistence type="predicted"/>